<dbReference type="SUPFAM" id="SSF52540">
    <property type="entry name" value="P-loop containing nucleoside triphosphate hydrolases"/>
    <property type="match status" value="1"/>
</dbReference>
<protein>
    <submittedName>
        <fullName evidence="1">Uncharacterized protein</fullName>
    </submittedName>
</protein>
<dbReference type="EMBL" id="MN739162">
    <property type="protein sequence ID" value="QHS91597.1"/>
    <property type="molecule type" value="Genomic_DNA"/>
</dbReference>
<organism evidence="1">
    <name type="scientific">viral metagenome</name>
    <dbReference type="NCBI Taxonomy" id="1070528"/>
    <lineage>
        <taxon>unclassified sequences</taxon>
        <taxon>metagenomes</taxon>
        <taxon>organismal metagenomes</taxon>
    </lineage>
</organism>
<proteinExistence type="predicted"/>
<sequence>MSLKLIWLSGWASSGKDTAAEVLCSAGAKRLAFADALKDMVAKKYGFPRQWCDTVEGKATVISEHGATVRALLIRDSFEAKKQDINIFARIVFEKILNEFVNGTKIIVISDWRYPHEYHFVTGATAGIEPITVRIMRPGLEPLADDSEHQLDFWNFNKYIENTVLEEFQNSVAKILH</sequence>
<accession>A0A6C0BGY7</accession>
<dbReference type="InterPro" id="IPR027417">
    <property type="entry name" value="P-loop_NTPase"/>
</dbReference>
<evidence type="ECO:0000313" key="1">
    <source>
        <dbReference type="EMBL" id="QHS91597.1"/>
    </source>
</evidence>
<dbReference type="Gene3D" id="3.40.50.300">
    <property type="entry name" value="P-loop containing nucleotide triphosphate hydrolases"/>
    <property type="match status" value="1"/>
</dbReference>
<name>A0A6C0BGY7_9ZZZZ</name>
<reference evidence="1" key="1">
    <citation type="journal article" date="2020" name="Nature">
        <title>Giant virus diversity and host interactions through global metagenomics.</title>
        <authorList>
            <person name="Schulz F."/>
            <person name="Roux S."/>
            <person name="Paez-Espino D."/>
            <person name="Jungbluth S."/>
            <person name="Walsh D.A."/>
            <person name="Denef V.J."/>
            <person name="McMahon K.D."/>
            <person name="Konstantinidis K.T."/>
            <person name="Eloe-Fadrosh E.A."/>
            <person name="Kyrpides N.C."/>
            <person name="Woyke T."/>
        </authorList>
    </citation>
    <scope>NUCLEOTIDE SEQUENCE</scope>
    <source>
        <strain evidence="1">GVMAG-M-3300013006-15</strain>
    </source>
</reference>
<dbReference type="AlphaFoldDB" id="A0A6C0BGY7"/>